<keyword evidence="3" id="KW-0808">Transferase</keyword>
<comment type="catalytic activity">
    <reaction evidence="7">
        <text>a 2'-deoxyadenosine in DNA + S-adenosyl-L-methionine = an N(6)-methyl-2'-deoxyadenosine in DNA + S-adenosyl-L-homocysteine + H(+)</text>
        <dbReference type="Rhea" id="RHEA:15197"/>
        <dbReference type="Rhea" id="RHEA-COMP:12418"/>
        <dbReference type="Rhea" id="RHEA-COMP:12419"/>
        <dbReference type="ChEBI" id="CHEBI:15378"/>
        <dbReference type="ChEBI" id="CHEBI:57856"/>
        <dbReference type="ChEBI" id="CHEBI:59789"/>
        <dbReference type="ChEBI" id="CHEBI:90615"/>
        <dbReference type="ChEBI" id="CHEBI:90616"/>
        <dbReference type="EC" id="2.1.1.72"/>
    </reaction>
</comment>
<evidence type="ECO:0000256" key="4">
    <source>
        <dbReference type="ARBA" id="ARBA00022691"/>
    </source>
</evidence>
<keyword evidence="5" id="KW-0680">Restriction system</keyword>
<dbReference type="Gene3D" id="3.90.220.20">
    <property type="entry name" value="DNA methylase specificity domains"/>
    <property type="match status" value="1"/>
</dbReference>
<proteinExistence type="predicted"/>
<dbReference type="InterPro" id="IPR051537">
    <property type="entry name" value="DNA_Adenine_Mtase"/>
</dbReference>
<dbReference type="GO" id="GO:0009007">
    <property type="term" value="F:site-specific DNA-methyltransferase (adenine-specific) activity"/>
    <property type="evidence" value="ECO:0007669"/>
    <property type="project" value="UniProtKB-EC"/>
</dbReference>
<dbReference type="SUPFAM" id="SSF116734">
    <property type="entry name" value="DNA methylase specificity domain"/>
    <property type="match status" value="1"/>
</dbReference>
<dbReference type="Gene3D" id="3.40.50.150">
    <property type="entry name" value="Vaccinia Virus protein VP39"/>
    <property type="match status" value="1"/>
</dbReference>
<evidence type="ECO:0000313" key="10">
    <source>
        <dbReference type="Proteomes" id="UP000032076"/>
    </source>
</evidence>
<keyword evidence="2" id="KW-0489">Methyltransferase</keyword>
<evidence type="ECO:0000256" key="2">
    <source>
        <dbReference type="ARBA" id="ARBA00022603"/>
    </source>
</evidence>
<dbReference type="PANTHER" id="PTHR42933">
    <property type="entry name" value="SLR6095 PROTEIN"/>
    <property type="match status" value="1"/>
</dbReference>
<organism evidence="9 10">
    <name type="scientific">Caldibacillus thermoamylovorans</name>
    <dbReference type="NCBI Taxonomy" id="35841"/>
    <lineage>
        <taxon>Bacteria</taxon>
        <taxon>Bacillati</taxon>
        <taxon>Bacillota</taxon>
        <taxon>Bacilli</taxon>
        <taxon>Bacillales</taxon>
        <taxon>Bacillaceae</taxon>
        <taxon>Caldibacillus</taxon>
    </lineage>
</organism>
<dbReference type="GO" id="GO:0003677">
    <property type="term" value="F:DNA binding"/>
    <property type="evidence" value="ECO:0007669"/>
    <property type="project" value="UniProtKB-KW"/>
</dbReference>
<evidence type="ECO:0000256" key="3">
    <source>
        <dbReference type="ARBA" id="ARBA00022679"/>
    </source>
</evidence>
<evidence type="ECO:0000259" key="8">
    <source>
        <dbReference type="Pfam" id="PF02384"/>
    </source>
</evidence>
<keyword evidence="4" id="KW-0949">S-adenosyl-L-methionine</keyword>
<evidence type="ECO:0000256" key="7">
    <source>
        <dbReference type="ARBA" id="ARBA00047942"/>
    </source>
</evidence>
<evidence type="ECO:0000313" key="9">
    <source>
        <dbReference type="EMBL" id="KIO71546.1"/>
    </source>
</evidence>
<evidence type="ECO:0000256" key="1">
    <source>
        <dbReference type="ARBA" id="ARBA00011900"/>
    </source>
</evidence>
<gene>
    <name evidence="9" type="ORF">B4167_3608</name>
</gene>
<dbReference type="InterPro" id="IPR029063">
    <property type="entry name" value="SAM-dependent_MTases_sf"/>
</dbReference>
<accession>A0ABD4A3R9</accession>
<evidence type="ECO:0000256" key="6">
    <source>
        <dbReference type="ARBA" id="ARBA00023125"/>
    </source>
</evidence>
<evidence type="ECO:0000256" key="5">
    <source>
        <dbReference type="ARBA" id="ARBA00022747"/>
    </source>
</evidence>
<keyword evidence="6" id="KW-0238">DNA-binding</keyword>
<dbReference type="PANTHER" id="PTHR42933:SF3">
    <property type="entry name" value="TYPE I RESTRICTION ENZYME MJAVIII METHYLASE SUBUNIT"/>
    <property type="match status" value="1"/>
</dbReference>
<protein>
    <recommendedName>
        <fullName evidence="1">site-specific DNA-methyltransferase (adenine-specific)</fullName>
        <ecNumber evidence="1">2.1.1.72</ecNumber>
    </recommendedName>
</protein>
<dbReference type="GO" id="GO:0032259">
    <property type="term" value="P:methylation"/>
    <property type="evidence" value="ECO:0007669"/>
    <property type="project" value="UniProtKB-KW"/>
</dbReference>
<sequence length="639" mass="72773">MEQVILQFNNELENQFKSKLDNHIWAITLKIHTLFSAMEKTRYKDQLQSIGTRDTLITSASETKIKMLQLMKELETIVPELNGVLLDEELQNIDEQDLFKIIITFNRFGLKRDDYKNQDSVVAFFKGLIEEYLTSKKIVDITPKELIQLMIEAIEPTNGTAYDGTAGIGNIMEGAYHYAKRNNGEVKVFGQELDEELYKIGKLNLFVHGIIPENGDLLLGDTIRDPKWLDGDQIKQFDYVLMNFSFGVRDWGHDKAKEDKYGRFDLYGVPSKAQGDYAFIIHALSSLNSNGKAALIVPFGTLIRGGGERKIRSILLKDDVIESIVALPDNLFTGTGIQVALLILNKNKSAEKRGKVQLINAENDYGRTRTLKFLEEKHIAKIVHALEVYENEERYSKIVSIDEIEENQYDLNPSLYFENIELKTEFGKVEFNRKEYEKSENLVKISDIADVVRGVNLPGKRQMESGEGDVYPVIQIRDIENGEILFDRIEKFPIKARDIDRVTAKPGDILVASRGTQQKIAIVADIQETILVSSMFVIIRITTDDVAPEYVKRILESPIGQYYFEANQSGSIVTVLTPNDIKAIEIPLLDKEQQIKFVNKLNQADEIVKKAEEERRKIYLSAYYNISTAAKSSIFVNLQ</sequence>
<dbReference type="InterPro" id="IPR003356">
    <property type="entry name" value="DNA_methylase_A-5"/>
</dbReference>
<dbReference type="Proteomes" id="UP000032076">
    <property type="component" value="Unassembled WGS sequence"/>
</dbReference>
<comment type="caution">
    <text evidence="9">The sequence shown here is derived from an EMBL/GenBank/DDBJ whole genome shotgun (WGS) entry which is preliminary data.</text>
</comment>
<dbReference type="EC" id="2.1.1.72" evidence="1"/>
<name>A0ABD4A3R9_9BACI</name>
<feature type="domain" description="DNA methylase adenine-specific" evidence="8">
    <location>
        <begin position="142"/>
        <end position="422"/>
    </location>
</feature>
<dbReference type="Pfam" id="PF02384">
    <property type="entry name" value="N6_Mtase"/>
    <property type="match status" value="1"/>
</dbReference>
<dbReference type="EMBL" id="JXLU01000124">
    <property type="protein sequence ID" value="KIO71546.1"/>
    <property type="molecule type" value="Genomic_DNA"/>
</dbReference>
<dbReference type="AlphaFoldDB" id="A0ABD4A3R9"/>
<dbReference type="PRINTS" id="PR00507">
    <property type="entry name" value="N12N6MTFRASE"/>
</dbReference>
<reference evidence="9 10" key="1">
    <citation type="submission" date="2015-01" db="EMBL/GenBank/DDBJ databases">
        <title>Draft Genome Sequences of Four Bacillus thermoamylovorans Strains, Isolated From Food Products.</title>
        <authorList>
            <person name="Krawcyk A.O."/>
            <person name="Berendsen E.M."/>
            <person name="Eijlander R.T."/>
            <person name="de Jong A."/>
            <person name="Wells-Bennik M."/>
            <person name="Kuipers O.P."/>
        </authorList>
    </citation>
    <scope>NUCLEOTIDE SEQUENCE [LARGE SCALE GENOMIC DNA]</scope>
    <source>
        <strain evidence="9 10">B4167</strain>
    </source>
</reference>
<dbReference type="InterPro" id="IPR044946">
    <property type="entry name" value="Restrct_endonuc_typeI_TRD_sf"/>
</dbReference>
<dbReference type="RefSeq" id="WP_043988522.1">
    <property type="nucleotide sequence ID" value="NZ_JXLS01000123.1"/>
</dbReference>
<dbReference type="GO" id="GO:0009307">
    <property type="term" value="P:DNA restriction-modification system"/>
    <property type="evidence" value="ECO:0007669"/>
    <property type="project" value="UniProtKB-KW"/>
</dbReference>
<dbReference type="SUPFAM" id="SSF53335">
    <property type="entry name" value="S-adenosyl-L-methionine-dependent methyltransferases"/>
    <property type="match status" value="1"/>
</dbReference>